<dbReference type="PANTHER" id="PTHR36715:SF1">
    <property type="entry name" value="PROTEIN, PUTATIVE-RELATED"/>
    <property type="match status" value="1"/>
</dbReference>
<gene>
    <name evidence="3" type="ORF">L195_g047638</name>
</gene>
<keyword evidence="2" id="KW-1133">Transmembrane helix</keyword>
<feature type="compositionally biased region" description="Acidic residues" evidence="1">
    <location>
        <begin position="89"/>
        <end position="100"/>
    </location>
</feature>
<evidence type="ECO:0000313" key="4">
    <source>
        <dbReference type="Proteomes" id="UP000236291"/>
    </source>
</evidence>
<accession>A0A2K3ML16</accession>
<protein>
    <submittedName>
        <fullName evidence="3">Uncharacterized protein</fullName>
    </submittedName>
</protein>
<proteinExistence type="predicted"/>
<reference evidence="3 4" key="2">
    <citation type="journal article" date="2017" name="Front. Plant Sci.">
        <title>Gene Classification and Mining of Molecular Markers Useful in Red Clover (Trifolium pratense) Breeding.</title>
        <authorList>
            <person name="Istvanek J."/>
            <person name="Dluhosova J."/>
            <person name="Dluhos P."/>
            <person name="Patkova L."/>
            <person name="Nedelnik J."/>
            <person name="Repkova J."/>
        </authorList>
    </citation>
    <scope>NUCLEOTIDE SEQUENCE [LARGE SCALE GENOMIC DNA]</scope>
    <source>
        <strain evidence="4">cv. Tatra</strain>
        <tissue evidence="3">Young leaves</tissue>
    </source>
</reference>
<evidence type="ECO:0000256" key="2">
    <source>
        <dbReference type="SAM" id="Phobius"/>
    </source>
</evidence>
<keyword evidence="2" id="KW-0812">Transmembrane</keyword>
<dbReference type="EMBL" id="ASHM01066460">
    <property type="protein sequence ID" value="PNX91507.1"/>
    <property type="molecule type" value="Genomic_DNA"/>
</dbReference>
<keyword evidence="2" id="KW-0472">Membrane</keyword>
<organism evidence="3 4">
    <name type="scientific">Trifolium pratense</name>
    <name type="common">Red clover</name>
    <dbReference type="NCBI Taxonomy" id="57577"/>
    <lineage>
        <taxon>Eukaryota</taxon>
        <taxon>Viridiplantae</taxon>
        <taxon>Streptophyta</taxon>
        <taxon>Embryophyta</taxon>
        <taxon>Tracheophyta</taxon>
        <taxon>Spermatophyta</taxon>
        <taxon>Magnoliopsida</taxon>
        <taxon>eudicotyledons</taxon>
        <taxon>Gunneridae</taxon>
        <taxon>Pentapetalae</taxon>
        <taxon>rosids</taxon>
        <taxon>fabids</taxon>
        <taxon>Fabales</taxon>
        <taxon>Fabaceae</taxon>
        <taxon>Papilionoideae</taxon>
        <taxon>50 kb inversion clade</taxon>
        <taxon>NPAAA clade</taxon>
        <taxon>Hologalegina</taxon>
        <taxon>IRL clade</taxon>
        <taxon>Trifolieae</taxon>
        <taxon>Trifolium</taxon>
    </lineage>
</organism>
<dbReference type="Proteomes" id="UP000236291">
    <property type="component" value="Unassembled WGS sequence"/>
</dbReference>
<evidence type="ECO:0000256" key="1">
    <source>
        <dbReference type="SAM" id="MobiDB-lite"/>
    </source>
</evidence>
<dbReference type="AlphaFoldDB" id="A0A2K3ML16"/>
<name>A0A2K3ML16_TRIPR</name>
<reference evidence="3 4" key="1">
    <citation type="journal article" date="2014" name="Am. J. Bot.">
        <title>Genome assembly and annotation for red clover (Trifolium pratense; Fabaceae).</title>
        <authorList>
            <person name="Istvanek J."/>
            <person name="Jaros M."/>
            <person name="Krenek A."/>
            <person name="Repkova J."/>
        </authorList>
    </citation>
    <scope>NUCLEOTIDE SEQUENCE [LARGE SCALE GENOMIC DNA]</scope>
    <source>
        <strain evidence="4">cv. Tatra</strain>
        <tissue evidence="3">Young leaves</tissue>
    </source>
</reference>
<comment type="caution">
    <text evidence="3">The sequence shown here is derived from an EMBL/GenBank/DDBJ whole genome shotgun (WGS) entry which is preliminary data.</text>
</comment>
<sequence>MLQVPATHKINHVLNFLHLHQSSSITLNLCTWGALFLAIIATFHFHIHTILIIKFRKNTPSSIPSFIDEDDFDDEDDDETCSLSSTSSEFEEDDEEEEKQDENRAGEYFRLRGDGNGDSGFLRSCRQSIGDIFSLSEIANNKNVVKLWDTIGLGLGFGFEDSDSYDDRRIVSVYGDDEKQSVSPAGENSSENLALGIWDTRLRRRIPEAIAEWTPGNGGVQKIYVRDDGRYELTVGDRRSLLSPLGDLTESQLDLWWPNSCMIKI</sequence>
<feature type="compositionally biased region" description="Acidic residues" evidence="1">
    <location>
        <begin position="67"/>
        <end position="80"/>
    </location>
</feature>
<feature type="transmembrane region" description="Helical" evidence="2">
    <location>
        <begin position="25"/>
        <end position="47"/>
    </location>
</feature>
<evidence type="ECO:0000313" key="3">
    <source>
        <dbReference type="EMBL" id="PNX91507.1"/>
    </source>
</evidence>
<feature type="region of interest" description="Disordered" evidence="1">
    <location>
        <begin position="66"/>
        <end position="111"/>
    </location>
</feature>
<dbReference type="PANTHER" id="PTHR36715">
    <property type="entry name" value="BNAANNG41370D PROTEIN"/>
    <property type="match status" value="1"/>
</dbReference>
<feature type="compositionally biased region" description="Basic and acidic residues" evidence="1">
    <location>
        <begin position="101"/>
        <end position="111"/>
    </location>
</feature>